<feature type="compositionally biased region" description="Gly residues" evidence="1">
    <location>
        <begin position="50"/>
        <end position="63"/>
    </location>
</feature>
<comment type="caution">
    <text evidence="2">The sequence shown here is derived from an EMBL/GenBank/DDBJ whole genome shotgun (WGS) entry which is preliminary data.</text>
</comment>
<reference evidence="2 3" key="1">
    <citation type="submission" date="2012-07" db="EMBL/GenBank/DDBJ databases">
        <title>Draft genome sequence of Desulfovibrio magneticus str. Maddingley MBC34 obtained from a metagenomic sequence of a methanogenic enrichment isolated from coal-seam formation water in Victoria, Australia.</title>
        <authorList>
            <person name="Greenfield P."/>
            <person name="Hendry P."/>
            <person name="Li D."/>
            <person name="Rosewarne C.P."/>
            <person name="Tran-Dinh N."/>
            <person name="Elbourne L.D.H."/>
            <person name="Paulsen I.T."/>
            <person name="Midgley D.J."/>
        </authorList>
    </citation>
    <scope>NUCLEOTIDE SEQUENCE [LARGE SCALE GENOMIC DNA]</scope>
    <source>
        <strain evidence="3">Maddingley MBC34</strain>
    </source>
</reference>
<feature type="region of interest" description="Disordered" evidence="1">
    <location>
        <begin position="48"/>
        <end position="72"/>
    </location>
</feature>
<dbReference type="Proteomes" id="UP000006272">
    <property type="component" value="Unassembled WGS sequence"/>
</dbReference>
<evidence type="ECO:0000313" key="3">
    <source>
        <dbReference type="Proteomes" id="UP000006272"/>
    </source>
</evidence>
<dbReference type="EMBL" id="ALAO01000345">
    <property type="protein sequence ID" value="EKO37784.1"/>
    <property type="molecule type" value="Genomic_DNA"/>
</dbReference>
<dbReference type="AlphaFoldDB" id="K6G9K9"/>
<evidence type="ECO:0000313" key="2">
    <source>
        <dbReference type="EMBL" id="EKO37784.1"/>
    </source>
</evidence>
<gene>
    <name evidence="2" type="ORF">B193_3539</name>
</gene>
<evidence type="ECO:0008006" key="4">
    <source>
        <dbReference type="Google" id="ProtNLM"/>
    </source>
</evidence>
<organism evidence="2 3">
    <name type="scientific">Solidesulfovibrio magneticus str. Maddingley MBC34</name>
    <dbReference type="NCBI Taxonomy" id="1206767"/>
    <lineage>
        <taxon>Bacteria</taxon>
        <taxon>Pseudomonadati</taxon>
        <taxon>Thermodesulfobacteriota</taxon>
        <taxon>Desulfovibrionia</taxon>
        <taxon>Desulfovibrionales</taxon>
        <taxon>Desulfovibrionaceae</taxon>
        <taxon>Solidesulfovibrio</taxon>
    </lineage>
</organism>
<dbReference type="Pfam" id="PF09998">
    <property type="entry name" value="DUF2239"/>
    <property type="match status" value="1"/>
</dbReference>
<protein>
    <recommendedName>
        <fullName evidence="4">DUF2239 domain-containing protein</fullName>
    </recommendedName>
</protein>
<name>K6G9K9_9BACT</name>
<proteinExistence type="predicted"/>
<accession>K6G9K9</accession>
<sequence length="331" mass="36707">MILALKSSSSACWNRPLGQGRDFRGFRGRGGLNYGGSPKYPGEGRIRGRFSGGGRGRSWGQGRSGENDNDRFARTPPLEIACPAFSVERFLEFTRVILTCLFYPGKKQSKQCRTNQMSDYSSTPCTAFEGGRQLRSGPLGEVALAVKAAVENGSTSQLFVFDDMTGHLIDLDLRGSKEDIVERLRRPPEHFAGHYASHRGTQVAIPKDNALEPRGRGRPKLGVVSREVTLLPKQWEWLASQPGGASAMLRRLVNEARRTSGPQQKKRAAQEAAYHFMHAIAGDIPGYEEAIRALFASDPTRLKHWIATWPEDIQAYIIRLAFASHDRIAPK</sequence>
<evidence type="ECO:0000256" key="1">
    <source>
        <dbReference type="SAM" id="MobiDB-lite"/>
    </source>
</evidence>
<dbReference type="InterPro" id="IPR018715">
    <property type="entry name" value="DUF2239"/>
</dbReference>